<dbReference type="InterPro" id="IPR021327">
    <property type="entry name" value="DUF2934"/>
</dbReference>
<feature type="compositionally biased region" description="Low complexity" evidence="1">
    <location>
        <begin position="97"/>
        <end position="111"/>
    </location>
</feature>
<dbReference type="STRING" id="1225564.AA309_18085"/>
<accession>A0A0H1R9A9</accession>
<name>A0A0H1R9A9_9HYPH</name>
<gene>
    <name evidence="2" type="ORF">AA309_18085</name>
</gene>
<evidence type="ECO:0008006" key="4">
    <source>
        <dbReference type="Google" id="ProtNLM"/>
    </source>
</evidence>
<comment type="caution">
    <text evidence="2">The sequence shown here is derived from an EMBL/GenBank/DDBJ whole genome shotgun (WGS) entry which is preliminary data.</text>
</comment>
<proteinExistence type="predicted"/>
<protein>
    <recommendedName>
        <fullName evidence="4">DUF2934 domain-containing protein</fullName>
    </recommendedName>
</protein>
<organism evidence="2 3">
    <name type="scientific">Microvirga vignae</name>
    <dbReference type="NCBI Taxonomy" id="1225564"/>
    <lineage>
        <taxon>Bacteria</taxon>
        <taxon>Pseudomonadati</taxon>
        <taxon>Pseudomonadota</taxon>
        <taxon>Alphaproteobacteria</taxon>
        <taxon>Hyphomicrobiales</taxon>
        <taxon>Methylobacteriaceae</taxon>
        <taxon>Microvirga</taxon>
    </lineage>
</organism>
<reference evidence="2 3" key="1">
    <citation type="submission" date="2015-05" db="EMBL/GenBank/DDBJ databases">
        <title>Draft genome sequence of Microvirga vignae strain BR3299, a novel nitrogen fixing bacteria isolated from Brazil semi-aired region.</title>
        <authorList>
            <person name="Zilli J.E."/>
            <person name="Passos S.R."/>
            <person name="Leite J."/>
            <person name="Baldani J.I."/>
            <person name="Xavier G.R."/>
            <person name="Rumjaneck N.G."/>
            <person name="Simoes-Araujo J.L."/>
        </authorList>
    </citation>
    <scope>NUCLEOTIDE SEQUENCE [LARGE SCALE GENOMIC DNA]</scope>
    <source>
        <strain evidence="2 3">BR3299</strain>
    </source>
</reference>
<dbReference type="Pfam" id="PF11154">
    <property type="entry name" value="DUF2934"/>
    <property type="match status" value="1"/>
</dbReference>
<keyword evidence="3" id="KW-1185">Reference proteome</keyword>
<dbReference type="Proteomes" id="UP000035489">
    <property type="component" value="Unassembled WGS sequence"/>
</dbReference>
<sequence length="128" mass="14101">MIMDKELEHRIRERAYELWMQHGSQPGRADEYWYQAEREILGQQDDEAGSTSYPVIGSDEEAPVETNPAPLGMTSETLDEVLGSPAAPKTRRRKSTAAEAAETVAEVNEAVGGTVAAPKRRRSTKTAI</sequence>
<evidence type="ECO:0000313" key="2">
    <source>
        <dbReference type="EMBL" id="KLK91783.1"/>
    </source>
</evidence>
<dbReference type="EMBL" id="LCYG01000045">
    <property type="protein sequence ID" value="KLK91783.1"/>
    <property type="molecule type" value="Genomic_DNA"/>
</dbReference>
<feature type="region of interest" description="Disordered" evidence="1">
    <location>
        <begin position="43"/>
        <end position="128"/>
    </location>
</feature>
<evidence type="ECO:0000256" key="1">
    <source>
        <dbReference type="SAM" id="MobiDB-lite"/>
    </source>
</evidence>
<dbReference type="AlphaFoldDB" id="A0A0H1R9A9"/>
<evidence type="ECO:0000313" key="3">
    <source>
        <dbReference type="Proteomes" id="UP000035489"/>
    </source>
</evidence>
<feature type="compositionally biased region" description="Basic residues" evidence="1">
    <location>
        <begin position="118"/>
        <end position="128"/>
    </location>
</feature>
<dbReference type="PATRIC" id="fig|1225564.3.peg.4753"/>